<evidence type="ECO:0000256" key="7">
    <source>
        <dbReference type="SAM" id="MobiDB-lite"/>
    </source>
</evidence>
<comment type="caution">
    <text evidence="11">The sequence shown here is derived from an EMBL/GenBank/DDBJ whole genome shotgun (WGS) entry which is preliminary data.</text>
</comment>
<evidence type="ECO:0000256" key="2">
    <source>
        <dbReference type="ARBA" id="ARBA00022670"/>
    </source>
</evidence>
<dbReference type="GO" id="GO:0005615">
    <property type="term" value="C:extracellular space"/>
    <property type="evidence" value="ECO:0007669"/>
    <property type="project" value="TreeGrafter"/>
</dbReference>
<organism evidence="11 12">
    <name type="scientific">Streptomyces zagrosensis</name>
    <dbReference type="NCBI Taxonomy" id="1042984"/>
    <lineage>
        <taxon>Bacteria</taxon>
        <taxon>Bacillati</taxon>
        <taxon>Actinomycetota</taxon>
        <taxon>Actinomycetes</taxon>
        <taxon>Kitasatosporales</taxon>
        <taxon>Streptomycetaceae</taxon>
        <taxon>Streptomyces</taxon>
    </lineage>
</organism>
<dbReference type="InterPro" id="IPR036852">
    <property type="entry name" value="Peptidase_S8/S53_dom_sf"/>
</dbReference>
<keyword evidence="3 5" id="KW-0378">Hydrolase</keyword>
<dbReference type="Gene3D" id="3.30.70.80">
    <property type="entry name" value="Peptidase S8 propeptide/proteinase inhibitor I9"/>
    <property type="match status" value="1"/>
</dbReference>
<dbReference type="PANTHER" id="PTHR43806:SF11">
    <property type="entry name" value="CEREVISIN-RELATED"/>
    <property type="match status" value="1"/>
</dbReference>
<dbReference type="EMBL" id="JACHJL010000013">
    <property type="protein sequence ID" value="MBB5937738.1"/>
    <property type="molecule type" value="Genomic_DNA"/>
</dbReference>
<feature type="active site" description="Charge relay system" evidence="5">
    <location>
        <position position="176"/>
    </location>
</feature>
<dbReference type="PANTHER" id="PTHR43806">
    <property type="entry name" value="PEPTIDASE S8"/>
    <property type="match status" value="1"/>
</dbReference>
<dbReference type="GO" id="GO:0004252">
    <property type="term" value="F:serine-type endopeptidase activity"/>
    <property type="evidence" value="ECO:0007669"/>
    <property type="project" value="UniProtKB-UniRule"/>
</dbReference>
<keyword evidence="12" id="KW-1185">Reference proteome</keyword>
<feature type="active site" description="Charge relay system" evidence="5">
    <location>
        <position position="209"/>
    </location>
</feature>
<dbReference type="InterPro" id="IPR023828">
    <property type="entry name" value="Peptidase_S8_Ser-AS"/>
</dbReference>
<feature type="domain" description="Inhibitor I9" evidence="10">
    <location>
        <begin position="51"/>
        <end position="120"/>
    </location>
</feature>
<reference evidence="11 12" key="1">
    <citation type="submission" date="2020-08" db="EMBL/GenBank/DDBJ databases">
        <title>Genomic Encyclopedia of Type Strains, Phase III (KMG-III): the genomes of soil and plant-associated and newly described type strains.</title>
        <authorList>
            <person name="Whitman W."/>
        </authorList>
    </citation>
    <scope>NUCLEOTIDE SEQUENCE [LARGE SCALE GENOMIC DNA]</scope>
    <source>
        <strain evidence="11 12">CECT 8305</strain>
    </source>
</reference>
<dbReference type="InterPro" id="IPR037045">
    <property type="entry name" value="S8pro/Inhibitor_I9_sf"/>
</dbReference>
<sequence length="424" mass="43926">MARTTLATALALTLVATGGTIVTWSASASPGPATDRLAPLHAAGPNAIDGRYIVVLKQPAKSAAQTSTARALTAPKATAQEAGGTVRREYTGTLQGFSADLPPAALDEIRRDPAVAYVQPVRIHRQEAPAASQPATKATQKRAPWHLDRIDQRKLPLDTSYTPKGDAAGVPVYVLDSGIRASHKEFGGRASGVYSAIKDGKGTKDCANHGTFVASHIAGKTYGVAKKAKVRAVRILGCDNSATTEEIIDGMNWTARHAPKSSVVNMSIQSADGFADQAMDDAAKAMINKGLILVFISGNFGKGDCQNSPKDPRAVTMGATTKKDARNTGSNPSSYGSCLTAFAPGAGVSGAGKDSDTHVLTGWNGTSFAAPLATGTIAIALRDNPKLTMAQAKKLIVSAATPGRLTNIGKGSPNRLLYAGNAKR</sequence>
<comment type="similarity">
    <text evidence="1 5 6">Belongs to the peptidase S8 family.</text>
</comment>
<dbReference type="GO" id="GO:0006508">
    <property type="term" value="P:proteolysis"/>
    <property type="evidence" value="ECO:0007669"/>
    <property type="project" value="UniProtKB-KW"/>
</dbReference>
<evidence type="ECO:0000256" key="5">
    <source>
        <dbReference type="PROSITE-ProRule" id="PRU01240"/>
    </source>
</evidence>
<protein>
    <submittedName>
        <fullName evidence="11">Subtilisin family serine protease</fullName>
    </submittedName>
</protein>
<proteinExistence type="inferred from homology"/>
<feature type="domain" description="Peptidase S8/S53" evidence="9">
    <location>
        <begin position="169"/>
        <end position="403"/>
    </location>
</feature>
<dbReference type="InterPro" id="IPR015500">
    <property type="entry name" value="Peptidase_S8_subtilisin-rel"/>
</dbReference>
<dbReference type="SUPFAM" id="SSF52743">
    <property type="entry name" value="Subtilisin-like"/>
    <property type="match status" value="1"/>
</dbReference>
<dbReference type="PROSITE" id="PS51892">
    <property type="entry name" value="SUBTILASE"/>
    <property type="match status" value="1"/>
</dbReference>
<dbReference type="PRINTS" id="PR00723">
    <property type="entry name" value="SUBTILISIN"/>
</dbReference>
<dbReference type="Pfam" id="PF05922">
    <property type="entry name" value="Inhibitor_I9"/>
    <property type="match status" value="1"/>
</dbReference>
<dbReference type="InterPro" id="IPR050131">
    <property type="entry name" value="Peptidase_S8_subtilisin-like"/>
</dbReference>
<evidence type="ECO:0000313" key="12">
    <source>
        <dbReference type="Proteomes" id="UP000588098"/>
    </source>
</evidence>
<feature type="region of interest" description="Disordered" evidence="7">
    <location>
        <begin position="307"/>
        <end position="333"/>
    </location>
</feature>
<feature type="signal peptide" evidence="8">
    <location>
        <begin position="1"/>
        <end position="28"/>
    </location>
</feature>
<dbReference type="InterPro" id="IPR023827">
    <property type="entry name" value="Peptidase_S8_Asp-AS"/>
</dbReference>
<dbReference type="RefSeq" id="WP_184574939.1">
    <property type="nucleotide sequence ID" value="NZ_JACHJL010000013.1"/>
</dbReference>
<dbReference type="PROSITE" id="PS00136">
    <property type="entry name" value="SUBTILASE_ASP"/>
    <property type="match status" value="1"/>
</dbReference>
<evidence type="ECO:0000256" key="8">
    <source>
        <dbReference type="SAM" id="SignalP"/>
    </source>
</evidence>
<dbReference type="PROSITE" id="PS00137">
    <property type="entry name" value="SUBTILASE_HIS"/>
    <property type="match status" value="1"/>
</dbReference>
<evidence type="ECO:0000259" key="9">
    <source>
        <dbReference type="Pfam" id="PF00082"/>
    </source>
</evidence>
<evidence type="ECO:0000256" key="3">
    <source>
        <dbReference type="ARBA" id="ARBA00022801"/>
    </source>
</evidence>
<dbReference type="SUPFAM" id="SSF54897">
    <property type="entry name" value="Protease propeptides/inhibitors"/>
    <property type="match status" value="1"/>
</dbReference>
<dbReference type="InterPro" id="IPR010259">
    <property type="entry name" value="S8pro/Inhibitor_I9"/>
</dbReference>
<keyword evidence="4 5" id="KW-0720">Serine protease</keyword>
<dbReference type="InterPro" id="IPR022398">
    <property type="entry name" value="Peptidase_S8_His-AS"/>
</dbReference>
<dbReference type="Gene3D" id="3.40.50.200">
    <property type="entry name" value="Peptidase S8/S53 domain"/>
    <property type="match status" value="1"/>
</dbReference>
<evidence type="ECO:0000256" key="6">
    <source>
        <dbReference type="RuleBase" id="RU003355"/>
    </source>
</evidence>
<evidence type="ECO:0000313" key="11">
    <source>
        <dbReference type="EMBL" id="MBB5937738.1"/>
    </source>
</evidence>
<accession>A0A7W9QDH4</accession>
<dbReference type="InterPro" id="IPR034193">
    <property type="entry name" value="PCSK9_ProteinaseK-like"/>
</dbReference>
<evidence type="ECO:0000256" key="4">
    <source>
        <dbReference type="ARBA" id="ARBA00022825"/>
    </source>
</evidence>
<name>A0A7W9QDH4_9ACTN</name>
<keyword evidence="8" id="KW-0732">Signal</keyword>
<feature type="chain" id="PRO_5031196788" evidence="8">
    <location>
        <begin position="29"/>
        <end position="424"/>
    </location>
</feature>
<gene>
    <name evidence="11" type="ORF">FHS42_004822</name>
</gene>
<dbReference type="InterPro" id="IPR000209">
    <property type="entry name" value="Peptidase_S8/S53_dom"/>
</dbReference>
<evidence type="ECO:0000256" key="1">
    <source>
        <dbReference type="ARBA" id="ARBA00011073"/>
    </source>
</evidence>
<dbReference type="FunFam" id="3.40.50.200:FF:000016">
    <property type="entry name" value="Proprotein convertase subtilisin/kexin type 9"/>
    <property type="match status" value="1"/>
</dbReference>
<feature type="active site" description="Charge relay system" evidence="5">
    <location>
        <position position="367"/>
    </location>
</feature>
<evidence type="ECO:0000259" key="10">
    <source>
        <dbReference type="Pfam" id="PF05922"/>
    </source>
</evidence>
<dbReference type="Pfam" id="PF00082">
    <property type="entry name" value="Peptidase_S8"/>
    <property type="match status" value="1"/>
</dbReference>
<dbReference type="CDD" id="cd04077">
    <property type="entry name" value="Peptidases_S8_PCSK9_ProteinaseK_like"/>
    <property type="match status" value="1"/>
</dbReference>
<dbReference type="Proteomes" id="UP000588098">
    <property type="component" value="Unassembled WGS sequence"/>
</dbReference>
<dbReference type="PROSITE" id="PS00138">
    <property type="entry name" value="SUBTILASE_SER"/>
    <property type="match status" value="1"/>
</dbReference>
<keyword evidence="2 5" id="KW-0645">Protease</keyword>
<dbReference type="AlphaFoldDB" id="A0A7W9QDH4"/>